<gene>
    <name evidence="2" type="ORF">UH38_15840</name>
</gene>
<dbReference type="OrthoDB" id="9786110at2"/>
<dbReference type="Gene3D" id="3.40.50.1820">
    <property type="entry name" value="alpha/beta hydrolase"/>
    <property type="match status" value="1"/>
</dbReference>
<dbReference type="RefSeq" id="WP_045055645.1">
    <property type="nucleotide sequence ID" value="NZ_CAWMDP010000003.1"/>
</dbReference>
<dbReference type="Proteomes" id="UP000032452">
    <property type="component" value="Unassembled WGS sequence"/>
</dbReference>
<dbReference type="SUPFAM" id="SSF53474">
    <property type="entry name" value="alpha/beta-Hydrolases"/>
    <property type="match status" value="1"/>
</dbReference>
<dbReference type="InterPro" id="IPR029058">
    <property type="entry name" value="AB_hydrolase_fold"/>
</dbReference>
<dbReference type="PATRIC" id="fig|1618023.3.peg.195"/>
<evidence type="ECO:0000313" key="2">
    <source>
        <dbReference type="EMBL" id="KJH70862.1"/>
    </source>
</evidence>
<feature type="domain" description="AB hydrolase-1" evidence="1">
    <location>
        <begin position="42"/>
        <end position="198"/>
    </location>
</feature>
<protein>
    <submittedName>
        <fullName evidence="2">Esterase</fullName>
    </submittedName>
</protein>
<dbReference type="InterPro" id="IPR000073">
    <property type="entry name" value="AB_hydrolase_1"/>
</dbReference>
<comment type="caution">
    <text evidence="2">The sequence shown here is derived from an EMBL/GenBank/DDBJ whole genome shotgun (WGS) entry which is preliminary data.</text>
</comment>
<accession>A0A0D8ZR81</accession>
<dbReference type="STRING" id="1618023.UH38_15840"/>
<dbReference type="Pfam" id="PF12697">
    <property type="entry name" value="Abhydrolase_6"/>
    <property type="match status" value="1"/>
</dbReference>
<name>A0A0D8ZR81_9CYAN</name>
<sequence>MFESISTIVNQTREREAALPLMSDAAGSRFLLQSKGSDKVCLFFHGFTATPEQFMTIGEAFFAAGYHVLMPLLPGHGIAGNWDRDNPPPLPQEQQVYHDFGLYWLEVAQSLGKKVIVGGLSGGSTLAAWLALNYPYRIYRALLFAPYLAGSNTLVDLFVKIFDIYFAWRSEPGAVSFGYGGFLMPALRVFLDMGADILAQAQQASIAAPMLIVSSDRDRAVDDEEHKQLFDPVIKYQPRCWYYCFDKVLNVPHNMMTEGEGNQYVNLLIAIAKAYSESDITWTELEAIRDIMRQGTSYERAIEQLHLEGRVSPDLSTMMIVIDR</sequence>
<dbReference type="EMBL" id="JYON01000017">
    <property type="protein sequence ID" value="KJH70862.1"/>
    <property type="molecule type" value="Genomic_DNA"/>
</dbReference>
<proteinExistence type="predicted"/>
<organism evidence="2 3">
    <name type="scientific">Aliterella atlantica CENA595</name>
    <dbReference type="NCBI Taxonomy" id="1618023"/>
    <lineage>
        <taxon>Bacteria</taxon>
        <taxon>Bacillati</taxon>
        <taxon>Cyanobacteriota</taxon>
        <taxon>Cyanophyceae</taxon>
        <taxon>Chroococcidiopsidales</taxon>
        <taxon>Aliterellaceae</taxon>
        <taxon>Aliterella</taxon>
    </lineage>
</organism>
<keyword evidence="3" id="KW-1185">Reference proteome</keyword>
<evidence type="ECO:0000313" key="3">
    <source>
        <dbReference type="Proteomes" id="UP000032452"/>
    </source>
</evidence>
<evidence type="ECO:0000259" key="1">
    <source>
        <dbReference type="Pfam" id="PF12697"/>
    </source>
</evidence>
<reference evidence="2 3" key="1">
    <citation type="submission" date="2015-02" db="EMBL/GenBank/DDBJ databases">
        <title>Draft genome of a novel marine cyanobacterium (Chroococcales) isolated from South Atlantic Ocean.</title>
        <authorList>
            <person name="Rigonato J."/>
            <person name="Alvarenga D.O."/>
            <person name="Branco L.H."/>
            <person name="Varani A.M."/>
            <person name="Brandini F.P."/>
            <person name="Fiore M.F."/>
        </authorList>
    </citation>
    <scope>NUCLEOTIDE SEQUENCE [LARGE SCALE GENOMIC DNA]</scope>
    <source>
        <strain evidence="2 3">CENA595</strain>
    </source>
</reference>
<dbReference type="AlphaFoldDB" id="A0A0D8ZR81"/>